<dbReference type="EMBL" id="GBXM01105896">
    <property type="protein sequence ID" value="JAH02681.1"/>
    <property type="molecule type" value="Transcribed_RNA"/>
</dbReference>
<reference evidence="1" key="1">
    <citation type="submission" date="2014-11" db="EMBL/GenBank/DDBJ databases">
        <authorList>
            <person name="Amaro Gonzalez C."/>
        </authorList>
    </citation>
    <scope>NUCLEOTIDE SEQUENCE</scope>
</reference>
<name>A0A0E9PDF4_ANGAN</name>
<accession>A0A0E9PDF4</accession>
<evidence type="ECO:0000313" key="1">
    <source>
        <dbReference type="EMBL" id="JAH02681.1"/>
    </source>
</evidence>
<dbReference type="AlphaFoldDB" id="A0A0E9PDF4"/>
<protein>
    <submittedName>
        <fullName evidence="1">Uncharacterized protein</fullName>
    </submittedName>
</protein>
<reference evidence="1" key="2">
    <citation type="journal article" date="2015" name="Fish Shellfish Immunol.">
        <title>Early steps in the European eel (Anguilla anguilla)-Vibrio vulnificus interaction in the gills: Role of the RtxA13 toxin.</title>
        <authorList>
            <person name="Callol A."/>
            <person name="Pajuelo D."/>
            <person name="Ebbesson L."/>
            <person name="Teles M."/>
            <person name="MacKenzie S."/>
            <person name="Amaro C."/>
        </authorList>
    </citation>
    <scope>NUCLEOTIDE SEQUENCE</scope>
</reference>
<organism evidence="1">
    <name type="scientific">Anguilla anguilla</name>
    <name type="common">European freshwater eel</name>
    <name type="synonym">Muraena anguilla</name>
    <dbReference type="NCBI Taxonomy" id="7936"/>
    <lineage>
        <taxon>Eukaryota</taxon>
        <taxon>Metazoa</taxon>
        <taxon>Chordata</taxon>
        <taxon>Craniata</taxon>
        <taxon>Vertebrata</taxon>
        <taxon>Euteleostomi</taxon>
        <taxon>Actinopterygii</taxon>
        <taxon>Neopterygii</taxon>
        <taxon>Teleostei</taxon>
        <taxon>Anguilliformes</taxon>
        <taxon>Anguillidae</taxon>
        <taxon>Anguilla</taxon>
    </lineage>
</organism>
<proteinExistence type="predicted"/>
<sequence>MIILVSTAVPSAVRPSLQGLFWAETSCWLKWWRT</sequence>